<evidence type="ECO:0000256" key="5">
    <source>
        <dbReference type="ARBA" id="ARBA00022475"/>
    </source>
</evidence>
<protein>
    <recommendedName>
        <fullName evidence="4">Probable alginate O-acetylase AlgI</fullName>
    </recommendedName>
    <alternativeName>
        <fullName evidence="12">Alginate biosynthesis protein AlgI</fullName>
    </alternativeName>
</protein>
<comment type="pathway">
    <text evidence="2">Glycan biosynthesis; alginate biosynthesis.</text>
</comment>
<evidence type="ECO:0000256" key="1">
    <source>
        <dbReference type="ARBA" id="ARBA00004651"/>
    </source>
</evidence>
<organism evidence="15 16">
    <name type="scientific">Parvibaculum sedimenti</name>
    <dbReference type="NCBI Taxonomy" id="2608632"/>
    <lineage>
        <taxon>Bacteria</taxon>
        <taxon>Pseudomonadati</taxon>
        <taxon>Pseudomonadota</taxon>
        <taxon>Alphaproteobacteria</taxon>
        <taxon>Hyphomicrobiales</taxon>
        <taxon>Parvibaculaceae</taxon>
        <taxon>Parvibaculum</taxon>
    </lineage>
</organism>
<keyword evidence="8" id="KW-0016">Alginate biosynthesis</keyword>
<feature type="transmembrane region" description="Helical" evidence="14">
    <location>
        <begin position="446"/>
        <end position="470"/>
    </location>
</feature>
<dbReference type="GO" id="GO:0016746">
    <property type="term" value="F:acyltransferase activity"/>
    <property type="evidence" value="ECO:0007669"/>
    <property type="project" value="UniProtKB-KW"/>
</dbReference>
<feature type="transmembrane region" description="Helical" evidence="14">
    <location>
        <begin position="304"/>
        <end position="321"/>
    </location>
</feature>
<evidence type="ECO:0000256" key="7">
    <source>
        <dbReference type="ARBA" id="ARBA00022692"/>
    </source>
</evidence>
<feature type="transmembrane region" description="Helical" evidence="14">
    <location>
        <begin position="357"/>
        <end position="374"/>
    </location>
</feature>
<comment type="subcellular location">
    <subcellularLocation>
        <location evidence="1">Cell membrane</location>
        <topology evidence="1">Multi-pass membrane protein</topology>
    </subcellularLocation>
</comment>
<proteinExistence type="inferred from homology"/>
<evidence type="ECO:0000256" key="2">
    <source>
        <dbReference type="ARBA" id="ARBA00005182"/>
    </source>
</evidence>
<dbReference type="GO" id="GO:0042121">
    <property type="term" value="P:alginic acid biosynthetic process"/>
    <property type="evidence" value="ECO:0007669"/>
    <property type="project" value="UniProtKB-KW"/>
</dbReference>
<dbReference type="InterPro" id="IPR028362">
    <property type="entry name" value="AlgI"/>
</dbReference>
<dbReference type="GO" id="GO:0005886">
    <property type="term" value="C:plasma membrane"/>
    <property type="evidence" value="ECO:0007669"/>
    <property type="project" value="UniProtKB-SubCell"/>
</dbReference>
<gene>
    <name evidence="15" type="ORF">F2P47_07345</name>
</gene>
<sequence>MVFSSVPFLFYFLPLFIPLYFLPQTTRSRNAVLLAFSVVFYAWGEPWFVLVMLASIVFNWRAALVIERTGPGRRRWATGAAVTANLLLLGVFKYADFVVSNLDQVLALFGKSVPVPEIGLPLGISFFSFHSISYLVDVHRGSAKAARRLGNIALYISMFPQLVAGPIIRYKTVARQIDKRRTTWGRAGVGARIFVIGLAQKVLIADEVARIADAAFDQVVRPTLVEAWLGLSAYTIQIYFDFAGYSNMAIGFAVAFGFTFPRNFRLPYTSRSITEFWRRWHMSLSTWFRDYLYIPLGGNRGSAFATYRNLVTIFLLCGLWHGASWNFVIWGAYHGALLVIERAGFGQVLKRMPDKFAWAYALIAAMFGWVWFRAVDLPHALNMFAGLFGLHGAGPMDVRVHLALYPTTVAALMVGVALALLPRSNGTPPRQNALALWWRTKSVPDLAFMSAVIVLSVLSVTSGTYSPFLYFRF</sequence>
<feature type="transmembrane region" description="Helical" evidence="14">
    <location>
        <begin position="76"/>
        <end position="95"/>
    </location>
</feature>
<evidence type="ECO:0000256" key="11">
    <source>
        <dbReference type="ARBA" id="ARBA00023315"/>
    </source>
</evidence>
<keyword evidence="9 14" id="KW-1133">Transmembrane helix</keyword>
<comment type="caution">
    <text evidence="15">The sequence shown here is derived from an EMBL/GenBank/DDBJ whole genome shotgun (WGS) entry which is preliminary data.</text>
</comment>
<dbReference type="InterPro" id="IPR051085">
    <property type="entry name" value="MB_O-acyltransferase"/>
</dbReference>
<evidence type="ECO:0000256" key="13">
    <source>
        <dbReference type="PIRNR" id="PIRNR016636"/>
    </source>
</evidence>
<evidence type="ECO:0000256" key="3">
    <source>
        <dbReference type="ARBA" id="ARBA00010323"/>
    </source>
</evidence>
<evidence type="ECO:0000256" key="4">
    <source>
        <dbReference type="ARBA" id="ARBA00016084"/>
    </source>
</evidence>
<keyword evidence="10 13" id="KW-0472">Membrane</keyword>
<evidence type="ECO:0000256" key="8">
    <source>
        <dbReference type="ARBA" id="ARBA00022841"/>
    </source>
</evidence>
<feature type="transmembrane region" description="Helical" evidence="14">
    <location>
        <begin position="118"/>
        <end position="137"/>
    </location>
</feature>
<reference evidence="15 16" key="1">
    <citation type="submission" date="2019-09" db="EMBL/GenBank/DDBJ databases">
        <title>Parvibaculum sedimenti sp. nov., isolated from sediment.</title>
        <authorList>
            <person name="Wang Y."/>
        </authorList>
    </citation>
    <scope>NUCLEOTIDE SEQUENCE [LARGE SCALE GENOMIC DNA]</scope>
    <source>
        <strain evidence="15 16">HXT-9</strain>
    </source>
</reference>
<keyword evidence="7 14" id="KW-0812">Transmembrane</keyword>
<dbReference type="Pfam" id="PF03062">
    <property type="entry name" value="MBOAT"/>
    <property type="match status" value="1"/>
</dbReference>
<dbReference type="InterPro" id="IPR004299">
    <property type="entry name" value="MBOAT_fam"/>
</dbReference>
<dbReference type="InterPro" id="IPR024194">
    <property type="entry name" value="Ac/AlaTfrase_AlgI/DltB"/>
</dbReference>
<dbReference type="AlphaFoldDB" id="A0A6N6VK06"/>
<comment type="similarity">
    <text evidence="3 13">Belongs to the membrane-bound acyltransferase family.</text>
</comment>
<dbReference type="EMBL" id="WESC01000005">
    <property type="protein sequence ID" value="KAB7740850.1"/>
    <property type="molecule type" value="Genomic_DNA"/>
</dbReference>
<evidence type="ECO:0000256" key="9">
    <source>
        <dbReference type="ARBA" id="ARBA00022989"/>
    </source>
</evidence>
<evidence type="ECO:0000256" key="6">
    <source>
        <dbReference type="ARBA" id="ARBA00022679"/>
    </source>
</evidence>
<accession>A0A6N6VK06</accession>
<name>A0A6N6VK06_9HYPH</name>
<evidence type="ECO:0000313" key="15">
    <source>
        <dbReference type="EMBL" id="KAB7740850.1"/>
    </source>
</evidence>
<dbReference type="PANTHER" id="PTHR13285:SF23">
    <property type="entry name" value="TEICHOIC ACID D-ALANYLTRANSFERASE"/>
    <property type="match status" value="1"/>
</dbReference>
<evidence type="ECO:0000256" key="14">
    <source>
        <dbReference type="SAM" id="Phobius"/>
    </source>
</evidence>
<evidence type="ECO:0000313" key="16">
    <source>
        <dbReference type="Proteomes" id="UP000468901"/>
    </source>
</evidence>
<keyword evidence="5 13" id="KW-1003">Cell membrane</keyword>
<feature type="transmembrane region" description="Helical" evidence="14">
    <location>
        <begin position="149"/>
        <end position="168"/>
    </location>
</feature>
<evidence type="ECO:0000256" key="12">
    <source>
        <dbReference type="ARBA" id="ARBA00031030"/>
    </source>
</evidence>
<dbReference type="Proteomes" id="UP000468901">
    <property type="component" value="Unassembled WGS sequence"/>
</dbReference>
<dbReference type="PIRSF" id="PIRSF016636">
    <property type="entry name" value="AlgI_DltB"/>
    <property type="match status" value="1"/>
</dbReference>
<keyword evidence="11 13" id="KW-0012">Acyltransferase</keyword>
<dbReference type="RefSeq" id="WP_152215692.1">
    <property type="nucleotide sequence ID" value="NZ_WESC01000005.1"/>
</dbReference>
<keyword evidence="16" id="KW-1185">Reference proteome</keyword>
<dbReference type="PIRSF" id="PIRSF500217">
    <property type="entry name" value="AlgI"/>
    <property type="match status" value="1"/>
</dbReference>
<feature type="transmembrane region" description="Helical" evidence="14">
    <location>
        <begin position="402"/>
        <end position="421"/>
    </location>
</feature>
<dbReference type="PANTHER" id="PTHR13285">
    <property type="entry name" value="ACYLTRANSFERASE"/>
    <property type="match status" value="1"/>
</dbReference>
<evidence type="ECO:0000256" key="10">
    <source>
        <dbReference type="ARBA" id="ARBA00023136"/>
    </source>
</evidence>
<keyword evidence="6 13" id="KW-0808">Transferase</keyword>
<feature type="transmembrane region" description="Helical" evidence="14">
    <location>
        <begin position="238"/>
        <end position="260"/>
    </location>
</feature>